<proteinExistence type="predicted"/>
<dbReference type="RefSeq" id="WP_091400004.1">
    <property type="nucleotide sequence ID" value="NZ_FMCR01000002.1"/>
</dbReference>
<sequence>MHLAHYLGLLHRAQVNLADAFRQVADAHAEEPDIEHLCQQQAKRCDAHAEQLHPFVARYSEDAPDEPDRLHSQLFTGTRTGGIGLLRDLQDLYLMAAECDITWTVVGQAAYGARDKELLAVVRRCEGETAIQLKWLRTRMKAAAPQALVVAD</sequence>
<reference evidence="1 2" key="1">
    <citation type="submission" date="2016-06" db="EMBL/GenBank/DDBJ databases">
        <authorList>
            <person name="Kjaerup R.B."/>
            <person name="Dalgaard T.S."/>
            <person name="Juul-Madsen H.R."/>
        </authorList>
    </citation>
    <scope>NUCLEOTIDE SEQUENCE [LARGE SCALE GENOMIC DNA]</scope>
    <source>
        <strain evidence="1 2">DSM 44871</strain>
    </source>
</reference>
<dbReference type="EMBL" id="FMCR01000002">
    <property type="protein sequence ID" value="SCE99051.1"/>
    <property type="molecule type" value="Genomic_DNA"/>
</dbReference>
<evidence type="ECO:0008006" key="3">
    <source>
        <dbReference type="Google" id="ProtNLM"/>
    </source>
</evidence>
<dbReference type="STRING" id="285676.GA0070561_2962"/>
<evidence type="ECO:0000313" key="2">
    <source>
        <dbReference type="Proteomes" id="UP000198864"/>
    </source>
</evidence>
<organism evidence="1 2">
    <name type="scientific">Micromonospora saelicesensis</name>
    <dbReference type="NCBI Taxonomy" id="285676"/>
    <lineage>
        <taxon>Bacteria</taxon>
        <taxon>Bacillati</taxon>
        <taxon>Actinomycetota</taxon>
        <taxon>Actinomycetes</taxon>
        <taxon>Micromonosporales</taxon>
        <taxon>Micromonosporaceae</taxon>
        <taxon>Micromonospora</taxon>
    </lineage>
</organism>
<gene>
    <name evidence="1" type="ORF">GA0070561_2962</name>
</gene>
<dbReference type="Proteomes" id="UP000198864">
    <property type="component" value="Unassembled WGS sequence"/>
</dbReference>
<evidence type="ECO:0000313" key="1">
    <source>
        <dbReference type="EMBL" id="SCE99051.1"/>
    </source>
</evidence>
<accession>A0A1C4WT57</accession>
<protein>
    <recommendedName>
        <fullName evidence="3">DUF892 family protein</fullName>
    </recommendedName>
</protein>
<name>A0A1C4WT57_9ACTN</name>
<dbReference type="AlphaFoldDB" id="A0A1C4WT57"/>